<reference evidence="2 3" key="1">
    <citation type="journal article" date="2014" name="Agronomy (Basel)">
        <title>A Draft Genome Sequence for Ensete ventricosum, the Drought-Tolerant Tree Against Hunger.</title>
        <authorList>
            <person name="Harrison J."/>
            <person name="Moore K.A."/>
            <person name="Paszkiewicz K."/>
            <person name="Jones T."/>
            <person name="Grant M."/>
            <person name="Ambacheew D."/>
            <person name="Muzemil S."/>
            <person name="Studholme D.J."/>
        </authorList>
    </citation>
    <scope>NUCLEOTIDE SEQUENCE [LARGE SCALE GENOMIC DNA]</scope>
</reference>
<keyword evidence="1" id="KW-0812">Transmembrane</keyword>
<accession>A0A426WW73</accession>
<protein>
    <submittedName>
        <fullName evidence="2">Uncharacterized protein</fullName>
    </submittedName>
</protein>
<keyword evidence="1" id="KW-1133">Transmembrane helix</keyword>
<name>A0A426WW73_ENSVE</name>
<dbReference type="EMBL" id="AMZH03039128">
    <property type="protein sequence ID" value="RRT31479.1"/>
    <property type="molecule type" value="Genomic_DNA"/>
</dbReference>
<dbReference type="AlphaFoldDB" id="A0A426WW73"/>
<comment type="caution">
    <text evidence="2">The sequence shown here is derived from an EMBL/GenBank/DDBJ whole genome shotgun (WGS) entry which is preliminary data.</text>
</comment>
<dbReference type="Proteomes" id="UP000287651">
    <property type="component" value="Unassembled WGS sequence"/>
</dbReference>
<keyword evidence="1" id="KW-0472">Membrane</keyword>
<feature type="transmembrane region" description="Helical" evidence="1">
    <location>
        <begin position="25"/>
        <end position="47"/>
    </location>
</feature>
<evidence type="ECO:0000313" key="3">
    <source>
        <dbReference type="Proteomes" id="UP000287651"/>
    </source>
</evidence>
<gene>
    <name evidence="2" type="ORF">B296_00058074</name>
</gene>
<organism evidence="2 3">
    <name type="scientific">Ensete ventricosum</name>
    <name type="common">Abyssinian banana</name>
    <name type="synonym">Musa ensete</name>
    <dbReference type="NCBI Taxonomy" id="4639"/>
    <lineage>
        <taxon>Eukaryota</taxon>
        <taxon>Viridiplantae</taxon>
        <taxon>Streptophyta</taxon>
        <taxon>Embryophyta</taxon>
        <taxon>Tracheophyta</taxon>
        <taxon>Spermatophyta</taxon>
        <taxon>Magnoliopsida</taxon>
        <taxon>Liliopsida</taxon>
        <taxon>Zingiberales</taxon>
        <taxon>Musaceae</taxon>
        <taxon>Ensete</taxon>
    </lineage>
</organism>
<proteinExistence type="predicted"/>
<evidence type="ECO:0000256" key="1">
    <source>
        <dbReference type="SAM" id="Phobius"/>
    </source>
</evidence>
<sequence>MDVLGHYTKVPRWIILFSKGCPSPLLAALCVTAAAALAQAVAPYGLVAGDRPPYRRTALQPAPLRASHYGRLSPLWAGRNSPCPQVPPRRAVAPMGAPSGLAFAATWPLLVGPAWGLVVVGHPSSSLPSL</sequence>
<evidence type="ECO:0000313" key="2">
    <source>
        <dbReference type="EMBL" id="RRT31479.1"/>
    </source>
</evidence>